<evidence type="ECO:0008006" key="3">
    <source>
        <dbReference type="Google" id="ProtNLM"/>
    </source>
</evidence>
<name>A0ABQ4B0D0_9ACTN</name>
<evidence type="ECO:0000313" key="2">
    <source>
        <dbReference type="Proteomes" id="UP000631312"/>
    </source>
</evidence>
<gene>
    <name evidence="1" type="ORF">Alo02nite_91870</name>
</gene>
<comment type="caution">
    <text evidence="1">The sequence shown here is derived from an EMBL/GenBank/DDBJ whole genome shotgun (WGS) entry which is preliminary data.</text>
</comment>
<dbReference type="Proteomes" id="UP000631312">
    <property type="component" value="Unassembled WGS sequence"/>
</dbReference>
<dbReference type="EMBL" id="BOMP01000197">
    <property type="protein sequence ID" value="GIE46289.1"/>
    <property type="molecule type" value="Genomic_DNA"/>
</dbReference>
<proteinExistence type="predicted"/>
<organism evidence="1 2">
    <name type="scientific">Actinoplanes lobatus</name>
    <dbReference type="NCBI Taxonomy" id="113568"/>
    <lineage>
        <taxon>Bacteria</taxon>
        <taxon>Bacillati</taxon>
        <taxon>Actinomycetota</taxon>
        <taxon>Actinomycetes</taxon>
        <taxon>Micromonosporales</taxon>
        <taxon>Micromonosporaceae</taxon>
        <taxon>Actinoplanes</taxon>
    </lineage>
</organism>
<reference evidence="1 2" key="1">
    <citation type="submission" date="2021-01" db="EMBL/GenBank/DDBJ databases">
        <title>Whole genome shotgun sequence of Actinoplanes lobatus NBRC 12513.</title>
        <authorList>
            <person name="Komaki H."/>
            <person name="Tamura T."/>
        </authorList>
    </citation>
    <scope>NUCLEOTIDE SEQUENCE [LARGE SCALE GENOMIC DNA]</scope>
    <source>
        <strain evidence="1 2">NBRC 12513</strain>
    </source>
</reference>
<protein>
    <recommendedName>
        <fullName evidence="3">Tetratricopeptide repeat protein</fullName>
    </recommendedName>
</protein>
<keyword evidence="2" id="KW-1185">Reference proteome</keyword>
<sequence>MWRVVSCTASDAFGAVNPGAEPDWMGTLDIGELLAQYGRVYRDFARSDRRHGSETVHWVDEAITSFEPDNVRSSALNLVGLASAYFLAGAPELALEAGRKAQRLAPTLTSRRIVDRIANLRRDATDHLDNCPVSLIMRREQLAELRCLR</sequence>
<accession>A0ABQ4B0D0</accession>
<evidence type="ECO:0000313" key="1">
    <source>
        <dbReference type="EMBL" id="GIE46289.1"/>
    </source>
</evidence>